<reference evidence="1 2" key="1">
    <citation type="submission" date="2018-01" db="EMBL/GenBank/DDBJ databases">
        <title>Genome sequence of the PGP bacterium Paenibacillus illinoisensis E3.</title>
        <authorList>
            <person name="Rolli E."/>
            <person name="Marasco R."/>
            <person name="Bessem C."/>
            <person name="Michoud G."/>
            <person name="Gaiarsa S."/>
            <person name="Borin S."/>
            <person name="Daffonchio D."/>
        </authorList>
    </citation>
    <scope>NUCLEOTIDE SEQUENCE [LARGE SCALE GENOMIC DNA]</scope>
    <source>
        <strain evidence="1 2">E3</strain>
    </source>
</reference>
<accession>A0A2W0CLQ7</accession>
<dbReference type="EMBL" id="PRLG01000003">
    <property type="protein sequence ID" value="PYY31002.1"/>
    <property type="molecule type" value="Genomic_DNA"/>
</dbReference>
<organism evidence="1 2">
    <name type="scientific">Paenibacillus illinoisensis</name>
    <dbReference type="NCBI Taxonomy" id="59845"/>
    <lineage>
        <taxon>Bacteria</taxon>
        <taxon>Bacillati</taxon>
        <taxon>Bacillota</taxon>
        <taxon>Bacilli</taxon>
        <taxon>Bacillales</taxon>
        <taxon>Paenibacillaceae</taxon>
        <taxon>Paenibacillus</taxon>
    </lineage>
</organism>
<evidence type="ECO:0000313" key="2">
    <source>
        <dbReference type="Proteomes" id="UP000247459"/>
    </source>
</evidence>
<evidence type="ECO:0000313" key="1">
    <source>
        <dbReference type="EMBL" id="PYY31002.1"/>
    </source>
</evidence>
<sequence length="76" mass="8463">MVSDCDAQSLAEGIRKRITEEVVHTNKAGEVQPVSIIGICERFDGWSMERNLNYVVKAMVTAKLQGANQVVQLKEE</sequence>
<dbReference type="AlphaFoldDB" id="A0A2W0CLQ7"/>
<comment type="caution">
    <text evidence="1">The sequence shown here is derived from an EMBL/GenBank/DDBJ whole genome shotgun (WGS) entry which is preliminary data.</text>
</comment>
<proteinExistence type="predicted"/>
<gene>
    <name evidence="1" type="ORF">PIL02S_00549</name>
</gene>
<name>A0A2W0CLQ7_9BACL</name>
<dbReference type="Proteomes" id="UP000247459">
    <property type="component" value="Unassembled WGS sequence"/>
</dbReference>
<protein>
    <submittedName>
        <fullName evidence="1">Diguanylate cyclase domain-containing protein</fullName>
    </submittedName>
</protein>